<dbReference type="PANTHER" id="PTHR35333">
    <property type="entry name" value="BETA-LACTAMASE"/>
    <property type="match status" value="1"/>
</dbReference>
<proteinExistence type="inferred from homology"/>
<evidence type="ECO:0000256" key="1">
    <source>
        <dbReference type="ARBA" id="ARBA00001526"/>
    </source>
</evidence>
<dbReference type="GO" id="GO:0016787">
    <property type="term" value="F:hydrolase activity"/>
    <property type="evidence" value="ECO:0007669"/>
    <property type="project" value="UniProtKB-KW"/>
</dbReference>
<comment type="caution">
    <text evidence="5">The sequence shown here is derived from an EMBL/GenBank/DDBJ whole genome shotgun (WGS) entry which is preliminary data.</text>
</comment>
<organism evidence="5 6">
    <name type="scientific">Alishewanella maricola</name>
    <dbReference type="NCBI Taxonomy" id="2795740"/>
    <lineage>
        <taxon>Bacteria</taxon>
        <taxon>Pseudomonadati</taxon>
        <taxon>Pseudomonadota</taxon>
        <taxon>Gammaproteobacteria</taxon>
        <taxon>Alteromonadales</taxon>
        <taxon>Alteromonadaceae</taxon>
        <taxon>Alishewanella</taxon>
    </lineage>
</organism>
<comment type="catalytic activity">
    <reaction evidence="1">
        <text>a beta-lactam + H2O = a substituted beta-amino acid</text>
        <dbReference type="Rhea" id="RHEA:20401"/>
        <dbReference type="ChEBI" id="CHEBI:15377"/>
        <dbReference type="ChEBI" id="CHEBI:35627"/>
        <dbReference type="ChEBI" id="CHEBI:140347"/>
        <dbReference type="EC" id="3.5.2.6"/>
    </reaction>
</comment>
<dbReference type="InterPro" id="IPR045155">
    <property type="entry name" value="Beta-lactam_cat"/>
</dbReference>
<reference evidence="5 6" key="1">
    <citation type="submission" date="2021-10" db="EMBL/GenBank/DDBJ databases">
        <title>Alishewanella koreense sp. nov. isolated from seawater of southwestern coast in South Korea and the proposal for the reclassification of Rheinheimera perlucida and Rheinheimera tuosuensis as Arsukibacterium perlucida and Arsukibacterium tuosuensis.</title>
        <authorList>
            <person name="Kim K.H."/>
            <person name="Ruan W."/>
            <person name="Kim K.R."/>
            <person name="Baek J.H."/>
            <person name="Jeon C.O."/>
        </authorList>
    </citation>
    <scope>NUCLEOTIDE SEQUENCE [LARGE SCALE GENOMIC DNA]</scope>
    <source>
        <strain evidence="5 6">16-MA</strain>
    </source>
</reference>
<evidence type="ECO:0000256" key="3">
    <source>
        <dbReference type="ARBA" id="ARBA00012865"/>
    </source>
</evidence>
<sequence>MIPHIAFARSDVCQHFTAASSCQPLLPLLEQNQQKLTLLDRVFADSQTYKLQIIFTRIESPMIDGELPKLHYYHYGVQPDRYFYPASTVKLPLVALAMQWLNEQTAAGITLDTIMLTDALHPSQSSAYTDVTSESGLPSVGHYIKKILLVSDNDSSNRLYELLGQQYINQQLQAKGLTSTVINHRLSVPFTDDDNRFFNPIRFIDPVGKTLLAIPQRQVAVSYRNTGQPKLGLGYFQHGQLVNQPMDFTLKNRQSLLDLDGVVKRIVMPELFPEEQRFNITEPQRQFILRYMRMLPRQSEYPKYSEEQYTDTYVKYLLKGDEQLRLPEYIHYHNKNGQAYGHVIDAAFINDTKYDVSYFLSAIIYTNANQILNDDIYETETLGQPFLRELGHLLYQQELDAQQATNDTNNK</sequence>
<evidence type="ECO:0000256" key="2">
    <source>
        <dbReference type="ARBA" id="ARBA00009009"/>
    </source>
</evidence>
<comment type="similarity">
    <text evidence="2">Belongs to the class-A beta-lactamase family.</text>
</comment>
<keyword evidence="6" id="KW-1185">Reference proteome</keyword>
<dbReference type="SUPFAM" id="SSF56601">
    <property type="entry name" value="beta-lactamase/transpeptidase-like"/>
    <property type="match status" value="1"/>
</dbReference>
<protein>
    <recommendedName>
        <fullName evidence="3">beta-lactamase</fullName>
        <ecNumber evidence="3">3.5.2.6</ecNumber>
    </recommendedName>
</protein>
<dbReference type="EC" id="3.5.2.6" evidence="3"/>
<accession>A0ABS8C7E1</accession>
<keyword evidence="5" id="KW-0378">Hydrolase</keyword>
<evidence type="ECO:0000259" key="4">
    <source>
        <dbReference type="Pfam" id="PF13354"/>
    </source>
</evidence>
<name>A0ABS8C7E1_9ALTE</name>
<dbReference type="Pfam" id="PF13354">
    <property type="entry name" value="Beta-lactamase2"/>
    <property type="match status" value="1"/>
</dbReference>
<dbReference type="Proteomes" id="UP000633814">
    <property type="component" value="Unassembled WGS sequence"/>
</dbReference>
<dbReference type="PANTHER" id="PTHR35333:SF3">
    <property type="entry name" value="BETA-LACTAMASE-TYPE TRANSPEPTIDASE FOLD CONTAINING PROTEIN"/>
    <property type="match status" value="1"/>
</dbReference>
<dbReference type="RefSeq" id="WP_226752310.1">
    <property type="nucleotide sequence ID" value="NZ_JAEINI020000018.1"/>
</dbReference>
<gene>
    <name evidence="5" type="ORF">JAO78_015660</name>
</gene>
<evidence type="ECO:0000313" key="5">
    <source>
        <dbReference type="EMBL" id="MCB5228246.1"/>
    </source>
</evidence>
<dbReference type="EMBL" id="JAEINI020000018">
    <property type="protein sequence ID" value="MCB5228246.1"/>
    <property type="molecule type" value="Genomic_DNA"/>
</dbReference>
<feature type="domain" description="Beta-lactamase class A catalytic" evidence="4">
    <location>
        <begin position="75"/>
        <end position="224"/>
    </location>
</feature>
<dbReference type="InterPro" id="IPR000871">
    <property type="entry name" value="Beta-lactam_class-A"/>
</dbReference>
<dbReference type="Gene3D" id="3.40.710.10">
    <property type="entry name" value="DD-peptidase/beta-lactamase superfamily"/>
    <property type="match status" value="1"/>
</dbReference>
<dbReference type="InterPro" id="IPR012338">
    <property type="entry name" value="Beta-lactam/transpept-like"/>
</dbReference>
<evidence type="ECO:0000313" key="6">
    <source>
        <dbReference type="Proteomes" id="UP000633814"/>
    </source>
</evidence>